<feature type="transmembrane region" description="Helical" evidence="10">
    <location>
        <begin position="192"/>
        <end position="208"/>
    </location>
</feature>
<dbReference type="GO" id="GO:0016020">
    <property type="term" value="C:membrane"/>
    <property type="evidence" value="ECO:0007669"/>
    <property type="project" value="UniProtKB-SubCell"/>
</dbReference>
<dbReference type="EC" id="3.4.21.105" evidence="10"/>
<dbReference type="SUPFAM" id="SSF144091">
    <property type="entry name" value="Rhomboid-like"/>
    <property type="match status" value="1"/>
</dbReference>
<keyword evidence="5 10" id="KW-0812">Transmembrane</keyword>
<evidence type="ECO:0000256" key="1">
    <source>
        <dbReference type="ARBA" id="ARBA00000156"/>
    </source>
</evidence>
<organism evidence="12 13">
    <name type="scientific">Babesia microti (strain RI)</name>
    <dbReference type="NCBI Taxonomy" id="1133968"/>
    <lineage>
        <taxon>Eukaryota</taxon>
        <taxon>Sar</taxon>
        <taxon>Alveolata</taxon>
        <taxon>Apicomplexa</taxon>
        <taxon>Aconoidasida</taxon>
        <taxon>Piroplasmida</taxon>
        <taxon>Babesiidae</taxon>
        <taxon>Babesia</taxon>
    </lineage>
</organism>
<feature type="transmembrane region" description="Helical" evidence="10">
    <location>
        <begin position="37"/>
        <end position="62"/>
    </location>
</feature>
<name>A0A1R4AAE8_BABMR</name>
<keyword evidence="9 10" id="KW-0472">Membrane</keyword>
<dbReference type="RefSeq" id="XP_021338141.1">
    <property type="nucleotide sequence ID" value="XM_021481505.1"/>
</dbReference>
<evidence type="ECO:0000256" key="6">
    <source>
        <dbReference type="ARBA" id="ARBA00022801"/>
    </source>
</evidence>
<dbReference type="GO" id="GO:0004252">
    <property type="term" value="F:serine-type endopeptidase activity"/>
    <property type="evidence" value="ECO:0007669"/>
    <property type="project" value="InterPro"/>
</dbReference>
<dbReference type="InterPro" id="IPR022764">
    <property type="entry name" value="Peptidase_S54_rhomboid_dom"/>
</dbReference>
<feature type="transmembrane region" description="Helical" evidence="10">
    <location>
        <begin position="138"/>
        <end position="157"/>
    </location>
</feature>
<dbReference type="AlphaFoldDB" id="A0A1R4AAE8"/>
<keyword evidence="7 10" id="KW-0720">Serine protease</keyword>
<protein>
    <recommendedName>
        <fullName evidence="10">Rhomboid-like protease</fullName>
        <ecNumber evidence="10">3.4.21.105</ecNumber>
    </recommendedName>
</protein>
<dbReference type="PANTHER" id="PTHR22936:SF69">
    <property type="entry name" value="RHOMBOID-LIKE PROTEIN"/>
    <property type="match status" value="1"/>
</dbReference>
<keyword evidence="6 10" id="KW-0378">Hydrolase</keyword>
<evidence type="ECO:0000256" key="5">
    <source>
        <dbReference type="ARBA" id="ARBA00022692"/>
    </source>
</evidence>
<dbReference type="InterPro" id="IPR002610">
    <property type="entry name" value="Peptidase_S54_rhomboid-like"/>
</dbReference>
<accession>A0A1R4AAE8</accession>
<evidence type="ECO:0000256" key="7">
    <source>
        <dbReference type="ARBA" id="ARBA00022825"/>
    </source>
</evidence>
<reference evidence="12 13" key="2">
    <citation type="journal article" date="2013" name="PLoS ONE">
        <title>Whole genome mapping and re-organization of the nuclear and mitochondrial genomes of Babesia microti isolates.</title>
        <authorList>
            <person name="Cornillot E."/>
            <person name="Dassouli A."/>
            <person name="Garg A."/>
            <person name="Pachikara N."/>
            <person name="Randazzo S."/>
            <person name="Depoix D."/>
            <person name="Carcy B."/>
            <person name="Delbecq S."/>
            <person name="Frutos R."/>
            <person name="Silva J.C."/>
            <person name="Sutton R."/>
            <person name="Krause P.J."/>
            <person name="Mamoun C.B."/>
        </authorList>
    </citation>
    <scope>NUCLEOTIDE SEQUENCE [LARGE SCALE GENOMIC DNA]</scope>
    <source>
        <strain evidence="12 13">RI</strain>
    </source>
</reference>
<dbReference type="EMBL" id="FO082872">
    <property type="protein sequence ID" value="SJK85934.1"/>
    <property type="molecule type" value="Genomic_DNA"/>
</dbReference>
<feature type="domain" description="Peptidase S54 rhomboid" evidence="11">
    <location>
        <begin position="97"/>
        <end position="232"/>
    </location>
</feature>
<reference evidence="12 13" key="1">
    <citation type="journal article" date="2012" name="Nucleic Acids Res.">
        <title>Sequencing of the smallest Apicomplexan genome from the human pathogen Babesia microti.</title>
        <authorList>
            <person name="Cornillot E."/>
            <person name="Hadj-Kaddour K."/>
            <person name="Dassouli A."/>
            <person name="Noel B."/>
            <person name="Ranwez V."/>
            <person name="Vacherie B."/>
            <person name="Augagneur Y."/>
            <person name="Bres V."/>
            <person name="Duclos A."/>
            <person name="Randazzo S."/>
            <person name="Carcy B."/>
            <person name="Debierre-Grockiego F."/>
            <person name="Delbecq S."/>
            <person name="Moubri-Menage K."/>
            <person name="Shams-Eldin H."/>
            <person name="Usmani-Brown S."/>
            <person name="Bringaud F."/>
            <person name="Wincker P."/>
            <person name="Vivares C.P."/>
            <person name="Schwarz R.T."/>
            <person name="Schetters T.P."/>
            <person name="Krause P.J."/>
            <person name="Gorenflot A."/>
            <person name="Berry V."/>
            <person name="Barbe V."/>
            <person name="Ben Mamoun C."/>
        </authorList>
    </citation>
    <scope>NUCLEOTIDE SEQUENCE [LARGE SCALE GENOMIC DNA]</scope>
    <source>
        <strain evidence="12 13">RI</strain>
    </source>
</reference>
<keyword evidence="8 10" id="KW-1133">Transmembrane helix</keyword>
<feature type="transmembrane region" description="Helical" evidence="10">
    <location>
        <begin position="106"/>
        <end position="126"/>
    </location>
</feature>
<sequence>MVRAVTLNDLDQRERSMHPTINYQNVRNQITIDDIKGFIFVGFSYKTFIFAIIVIQIIGFIVELSVDLSGLHVITPIGNDTLEALGGLSWPLIKKYHFHRFILAPFYNYTLFGLIGSILLHAFSGFRLEYEMKKIQFIFLYMISGILAMCCTGIYNYKDVIVGSYYHGCAIIGAILGNVISKGNIGENKEMIIVQIVFFIVFIVSLLIPTNGVFRVGELGGFLSGTIIYLYFMFKEGHKNKYMIGVLVMSICALGILICYSMIIIFTTNK</sequence>
<dbReference type="GeneID" id="24424128"/>
<proteinExistence type="inferred from homology"/>
<gene>
    <name evidence="12" type="ORF">BMR1_02g01715</name>
</gene>
<evidence type="ECO:0000256" key="9">
    <source>
        <dbReference type="ARBA" id="ARBA00023136"/>
    </source>
</evidence>
<dbReference type="Proteomes" id="UP000002899">
    <property type="component" value="Chromosome II"/>
</dbReference>
<feature type="transmembrane region" description="Helical" evidence="10">
    <location>
        <begin position="214"/>
        <end position="232"/>
    </location>
</feature>
<dbReference type="GO" id="GO:0006508">
    <property type="term" value="P:proteolysis"/>
    <property type="evidence" value="ECO:0007669"/>
    <property type="project" value="UniProtKB-KW"/>
</dbReference>
<comment type="catalytic activity">
    <reaction evidence="1 10">
        <text>Cleaves type-1 transmembrane domains using a catalytic dyad composed of serine and histidine that are contributed by different transmembrane domains.</text>
        <dbReference type="EC" id="3.4.21.105"/>
    </reaction>
</comment>
<dbReference type="Pfam" id="PF01694">
    <property type="entry name" value="Rhomboid"/>
    <property type="match status" value="1"/>
</dbReference>
<evidence type="ECO:0000256" key="3">
    <source>
        <dbReference type="ARBA" id="ARBA00009045"/>
    </source>
</evidence>
<dbReference type="VEuPathDB" id="PiroplasmaDB:BMR1_02g01715"/>
<evidence type="ECO:0000256" key="10">
    <source>
        <dbReference type="RuleBase" id="RU362115"/>
    </source>
</evidence>
<reference evidence="12 13" key="3">
    <citation type="journal article" date="2016" name="Sci. Rep.">
        <title>Genome-wide diversity and gene expression profiling of Babesia microti isolates identify polymorphic genes that mediate host-pathogen interactions.</title>
        <authorList>
            <person name="Silva J.C."/>
            <person name="Cornillot E."/>
            <person name="McCracken C."/>
            <person name="Usmani-Brown S."/>
            <person name="Dwivedi A."/>
            <person name="Ifeonu O.O."/>
            <person name="Crabtree J."/>
            <person name="Gotia H.T."/>
            <person name="Virji A.Z."/>
            <person name="Reynes C."/>
            <person name="Colinge J."/>
            <person name="Kumar V."/>
            <person name="Lawres L."/>
            <person name="Pazzi J.E."/>
            <person name="Pablo J.V."/>
            <person name="Hung C."/>
            <person name="Brancato J."/>
            <person name="Kumari P."/>
            <person name="Orvis J."/>
            <person name="Tretina K."/>
            <person name="Chibucos M."/>
            <person name="Ott S."/>
            <person name="Sadzewicz L."/>
            <person name="Sengamalay N."/>
            <person name="Shetty A.C."/>
            <person name="Su Q."/>
            <person name="Tallon L."/>
            <person name="Fraser C.M."/>
            <person name="Frutos R."/>
            <person name="Molina D.M."/>
            <person name="Krause P.J."/>
            <person name="Ben Mamoun C."/>
        </authorList>
    </citation>
    <scope>NUCLEOTIDE SEQUENCE [LARGE SCALE GENOMIC DNA]</scope>
    <source>
        <strain evidence="12 13">RI</strain>
    </source>
</reference>
<keyword evidence="13" id="KW-1185">Reference proteome</keyword>
<evidence type="ECO:0000313" key="13">
    <source>
        <dbReference type="Proteomes" id="UP000002899"/>
    </source>
</evidence>
<evidence type="ECO:0000259" key="11">
    <source>
        <dbReference type="Pfam" id="PF01694"/>
    </source>
</evidence>
<feature type="transmembrane region" description="Helical" evidence="10">
    <location>
        <begin position="244"/>
        <end position="266"/>
    </location>
</feature>
<comment type="similarity">
    <text evidence="3 10">Belongs to the peptidase S54 family.</text>
</comment>
<evidence type="ECO:0000256" key="2">
    <source>
        <dbReference type="ARBA" id="ARBA00004141"/>
    </source>
</evidence>
<comment type="subcellular location">
    <subcellularLocation>
        <location evidence="2 10">Membrane</location>
        <topology evidence="2 10">Multi-pass membrane protein</topology>
    </subcellularLocation>
</comment>
<evidence type="ECO:0000313" key="12">
    <source>
        <dbReference type="EMBL" id="SJK85934.1"/>
    </source>
</evidence>
<comment type="function">
    <text evidence="10">Serine protease involved in intramembrane proteolysis.</text>
</comment>
<dbReference type="InterPro" id="IPR035952">
    <property type="entry name" value="Rhomboid-like_sf"/>
</dbReference>
<feature type="transmembrane region" description="Helical" evidence="10">
    <location>
        <begin position="163"/>
        <end position="180"/>
    </location>
</feature>
<keyword evidence="4 10" id="KW-0645">Protease</keyword>
<dbReference type="KEGG" id="bmic:BMR1_02g01715"/>
<evidence type="ECO:0000256" key="4">
    <source>
        <dbReference type="ARBA" id="ARBA00022670"/>
    </source>
</evidence>
<dbReference type="Gene3D" id="1.20.1540.10">
    <property type="entry name" value="Rhomboid-like"/>
    <property type="match status" value="1"/>
</dbReference>
<dbReference type="PANTHER" id="PTHR22936">
    <property type="entry name" value="RHOMBOID-RELATED"/>
    <property type="match status" value="1"/>
</dbReference>
<evidence type="ECO:0000256" key="8">
    <source>
        <dbReference type="ARBA" id="ARBA00022989"/>
    </source>
</evidence>